<evidence type="ECO:0000313" key="2">
    <source>
        <dbReference type="Proteomes" id="UP000463983"/>
    </source>
</evidence>
<sequence length="225" mass="25570">MKIIHGDNQIESREYLNKYKEQARLKGVEVVTLLAKKADLSEVIQAVESGGLFGDLRLVVIEELFSGLTSSSKKAVIEYLKKESPEMVVIWEPKPVDGRKLKGVKAEIKEFKVNSKIFKFLESVVPGGQRAFMPLWEELSSNEPAELIFFMLLRQTRQLISILSDPTSFRGPSWLTGKLKKQADVFGMEGLLRFHTEIYRLEEETKLGKSNLPLATRMELLLLSI</sequence>
<protein>
    <submittedName>
        <fullName evidence="1">DNA polymerase III, delta subunit</fullName>
    </submittedName>
</protein>
<dbReference type="Gene3D" id="1.20.272.10">
    <property type="match status" value="1"/>
</dbReference>
<evidence type="ECO:0000313" key="1">
    <source>
        <dbReference type="EMBL" id="QHO63611.1"/>
    </source>
</evidence>
<proteinExistence type="predicted"/>
<reference evidence="2" key="1">
    <citation type="journal article" date="2020" name="Microorganisms">
        <title>Complete Genome of a Member of a New Bacterial Lineage in the Microgenomates Group Reveals an Unusual Nucleotide Composition Disparity Between Two Strands of DNA and Limited Metabolic Potential.</title>
        <authorList>
            <person name="Kadnikov V.V."/>
            <person name="Mardanov A.V."/>
            <person name="Beletsky A.V."/>
            <person name="Karnachuk O.V."/>
            <person name="Ravin N.V."/>
        </authorList>
    </citation>
    <scope>NUCLEOTIDE SEQUENCE [LARGE SCALE GENOMIC DNA]</scope>
</reference>
<gene>
    <name evidence="1" type="ORF">MICH65_0630</name>
</gene>
<dbReference type="Gene3D" id="3.40.50.300">
    <property type="entry name" value="P-loop containing nucleotide triphosphate hydrolases"/>
    <property type="match status" value="1"/>
</dbReference>
<name>A0A857NDX0_9BACT</name>
<accession>A0A857NDX0</accession>
<dbReference type="RefSeq" id="WP_161931984.1">
    <property type="nucleotide sequence ID" value="NZ_CP047901.1"/>
</dbReference>
<dbReference type="AlphaFoldDB" id="A0A857NDX0"/>
<dbReference type="EMBL" id="CP047901">
    <property type="protein sequence ID" value="QHO63611.1"/>
    <property type="molecule type" value="Genomic_DNA"/>
</dbReference>
<dbReference type="Proteomes" id="UP000463983">
    <property type="component" value="Chromosome"/>
</dbReference>
<organism evidence="1 2">
    <name type="scientific">Candidatus Chazhemtobacterium aquaticus</name>
    <dbReference type="NCBI Taxonomy" id="2715735"/>
    <lineage>
        <taxon>Bacteria</taxon>
        <taxon>Candidatus Chazhemtobacteraceae</taxon>
        <taxon>Candidatus Chazhemtobacterium</taxon>
    </lineage>
</organism>
<dbReference type="InterPro" id="IPR027417">
    <property type="entry name" value="P-loop_NTPase"/>
</dbReference>
<dbReference type="KEGG" id="caqa:MICH65_0630"/>
<keyword evidence="2" id="KW-1185">Reference proteome</keyword>